<dbReference type="InterPro" id="IPR009057">
    <property type="entry name" value="Homeodomain-like_sf"/>
</dbReference>
<dbReference type="CDD" id="cd03138">
    <property type="entry name" value="GATase1_AraC_2"/>
    <property type="match status" value="1"/>
</dbReference>
<comment type="caution">
    <text evidence="4">The sequence shown here is derived from an EMBL/GenBank/DDBJ whole genome shotgun (WGS) entry which is preliminary data.</text>
</comment>
<dbReference type="SMART" id="SM00342">
    <property type="entry name" value="HTH_ARAC"/>
    <property type="match status" value="1"/>
</dbReference>
<reference evidence="5" key="1">
    <citation type="journal article" date="2019" name="Int. J. Syst. Evol. Microbiol.">
        <title>The Global Catalogue of Microorganisms (GCM) 10K type strain sequencing project: providing services to taxonomists for standard genome sequencing and annotation.</title>
        <authorList>
            <consortium name="The Broad Institute Genomics Platform"/>
            <consortium name="The Broad Institute Genome Sequencing Center for Infectious Disease"/>
            <person name="Wu L."/>
            <person name="Ma J."/>
        </authorList>
    </citation>
    <scope>NUCLEOTIDE SEQUENCE [LARGE SCALE GENOMIC DNA]</scope>
    <source>
        <strain evidence="5">CGMCC 4.7466</strain>
    </source>
</reference>
<dbReference type="RefSeq" id="WP_377067338.1">
    <property type="nucleotide sequence ID" value="NZ_JBHSJJ010000014.1"/>
</dbReference>
<dbReference type="PANTHER" id="PTHR43130">
    <property type="entry name" value="ARAC-FAMILY TRANSCRIPTIONAL REGULATOR"/>
    <property type="match status" value="1"/>
</dbReference>
<dbReference type="SUPFAM" id="SSF46689">
    <property type="entry name" value="Homeodomain-like"/>
    <property type="match status" value="2"/>
</dbReference>
<evidence type="ECO:0000256" key="1">
    <source>
        <dbReference type="ARBA" id="ARBA00023015"/>
    </source>
</evidence>
<dbReference type="EMBL" id="JBHSJJ010000014">
    <property type="protein sequence ID" value="MFC4873958.1"/>
    <property type="molecule type" value="Genomic_DNA"/>
</dbReference>
<proteinExistence type="predicted"/>
<dbReference type="Pfam" id="PF01965">
    <property type="entry name" value="DJ-1_PfpI"/>
    <property type="match status" value="1"/>
</dbReference>
<keyword evidence="2" id="KW-0804">Transcription</keyword>
<keyword evidence="5" id="KW-1185">Reference proteome</keyword>
<sequence length="330" mass="37266">MKTVSIIVPENAVPAAIVDPQYMFSAINMFYKNAGQPPFFNVQLVGLNRDIRLNNGSVSFHPDALIQDVAHTDLIIIPAISGDIEAAIAANQGFLPWIVSHHRQGAEVASLCIGAFLLAATGLLNGKTCSTHWLHAAAFKRMFPDVKMADDRVITDQNGLYTSGGANAYWNLLLYLVEKYTHREMAIMASKYFLLDTAKKSQLPFAMFKGQKNHGDDLVLAVQEYIENHFDSKISVEWLADRFGVGRRTFERRFKKNTANSIIEYIQRVRIEAAKLQLEEGQKQVNEVMYAVGYNDPKAFREVFKKYTDMSPVDYRQKYTSEVYHLGKAI</sequence>
<evidence type="ECO:0000313" key="5">
    <source>
        <dbReference type="Proteomes" id="UP001595818"/>
    </source>
</evidence>
<dbReference type="InterPro" id="IPR002818">
    <property type="entry name" value="DJ-1/PfpI"/>
</dbReference>
<evidence type="ECO:0000313" key="4">
    <source>
        <dbReference type="EMBL" id="MFC4873958.1"/>
    </source>
</evidence>
<organism evidence="4 5">
    <name type="scientific">Negadavirga shengliensis</name>
    <dbReference type="NCBI Taxonomy" id="1389218"/>
    <lineage>
        <taxon>Bacteria</taxon>
        <taxon>Pseudomonadati</taxon>
        <taxon>Bacteroidota</taxon>
        <taxon>Cytophagia</taxon>
        <taxon>Cytophagales</taxon>
        <taxon>Cyclobacteriaceae</taxon>
        <taxon>Negadavirga</taxon>
    </lineage>
</organism>
<keyword evidence="1" id="KW-0805">Transcription regulation</keyword>
<gene>
    <name evidence="4" type="ORF">ACFPFU_19795</name>
</gene>
<protein>
    <submittedName>
        <fullName evidence="4">GlxA family transcriptional regulator</fullName>
    </submittedName>
</protein>
<evidence type="ECO:0000256" key="2">
    <source>
        <dbReference type="ARBA" id="ARBA00023163"/>
    </source>
</evidence>
<dbReference type="Pfam" id="PF12833">
    <property type="entry name" value="HTH_18"/>
    <property type="match status" value="1"/>
</dbReference>
<feature type="domain" description="HTH araC/xylS-type" evidence="3">
    <location>
        <begin position="220"/>
        <end position="318"/>
    </location>
</feature>
<dbReference type="Gene3D" id="3.40.50.880">
    <property type="match status" value="1"/>
</dbReference>
<name>A0ABV9T5U6_9BACT</name>
<dbReference type="InterPro" id="IPR029062">
    <property type="entry name" value="Class_I_gatase-like"/>
</dbReference>
<dbReference type="Proteomes" id="UP001595818">
    <property type="component" value="Unassembled WGS sequence"/>
</dbReference>
<dbReference type="SUPFAM" id="SSF52317">
    <property type="entry name" value="Class I glutamine amidotransferase-like"/>
    <property type="match status" value="1"/>
</dbReference>
<dbReference type="InterPro" id="IPR052158">
    <property type="entry name" value="INH-QAR"/>
</dbReference>
<dbReference type="PANTHER" id="PTHR43130:SF3">
    <property type="entry name" value="HTH-TYPE TRANSCRIPTIONAL REGULATOR RV1931C"/>
    <property type="match status" value="1"/>
</dbReference>
<dbReference type="PROSITE" id="PS01124">
    <property type="entry name" value="HTH_ARAC_FAMILY_2"/>
    <property type="match status" value="1"/>
</dbReference>
<dbReference type="Gene3D" id="1.10.10.60">
    <property type="entry name" value="Homeodomain-like"/>
    <property type="match status" value="2"/>
</dbReference>
<accession>A0ABV9T5U6</accession>
<evidence type="ECO:0000259" key="3">
    <source>
        <dbReference type="PROSITE" id="PS01124"/>
    </source>
</evidence>
<dbReference type="InterPro" id="IPR018060">
    <property type="entry name" value="HTH_AraC"/>
</dbReference>